<reference evidence="6" key="1">
    <citation type="submission" date="2023-03" db="EMBL/GenBank/DDBJ databases">
        <title>Massive genome expansion in bonnet fungi (Mycena s.s.) driven by repeated elements and novel gene families across ecological guilds.</title>
        <authorList>
            <consortium name="Lawrence Berkeley National Laboratory"/>
            <person name="Harder C.B."/>
            <person name="Miyauchi S."/>
            <person name="Viragh M."/>
            <person name="Kuo A."/>
            <person name="Thoen E."/>
            <person name="Andreopoulos B."/>
            <person name="Lu D."/>
            <person name="Skrede I."/>
            <person name="Drula E."/>
            <person name="Henrissat B."/>
            <person name="Morin E."/>
            <person name="Kohler A."/>
            <person name="Barry K."/>
            <person name="LaButti K."/>
            <person name="Morin E."/>
            <person name="Salamov A."/>
            <person name="Lipzen A."/>
            <person name="Mereny Z."/>
            <person name="Hegedus B."/>
            <person name="Baldrian P."/>
            <person name="Stursova M."/>
            <person name="Weitz H."/>
            <person name="Taylor A."/>
            <person name="Grigoriev I.V."/>
            <person name="Nagy L.G."/>
            <person name="Martin F."/>
            <person name="Kauserud H."/>
        </authorList>
    </citation>
    <scope>NUCLEOTIDE SEQUENCE</scope>
    <source>
        <strain evidence="6">9144</strain>
    </source>
</reference>
<feature type="domain" description="Ubiquitin-like protease family profile" evidence="5">
    <location>
        <begin position="212"/>
        <end position="364"/>
    </location>
</feature>
<dbReference type="InterPro" id="IPR003653">
    <property type="entry name" value="Peptidase_C48_C"/>
</dbReference>
<sequence length="737" mass="82842">MDENIVEDEDFQRINTQWKPLEWISCGREYKDLPFHVSIEVQRARRMSAEMEATLPSPLYSPADFHLQASLPEWKESYDAWEEDDDLFAGTIAFHEQQPTSDASVLAEVPLLSKRTIQRLDREFGQAFLDGKLSVRDARDEKCILFLPLSFVSYASRMREAVKIWHTWNNALAWMREPRDKEEPEECIWRERAHTFLTSITGWGGRVGCGLGDLTFERLAEVLGDNWLSDSVEDALVRDIKTRLNARYGASNDVLLADTFFATYVRTGAATDSAHVGHSLVQKYTHMLTSPSPPQSLYFPLYSPPVHWASCKIDLQNHLADELVVWLVSKIGLMNVQITNDLPCGRQNDSFNCGIIATNAVAHDILGDDLWDSRYARTHRYRAFCIIAAMIQKYQEDNRVLIEIKTNKSGSLLPFIEMDQPATAQAEQGVVNDMEMEDVSHWQADTRIGDTDLAALVGYLEEEDADADRPSVPEKRKRKNGAGGDDNDAPARKRTKEAQPTTSTSSTCKQPSTVKEKKALASEIGASPAPRISCRTSRPEIPYEVQHEIKRTLRDGGQSDSARHDRAIGVLIKWSLYRGNEKRLEKLRKECTRDGGDPNPGLDINNPKQVVCSRCHKAVQLKAVYEAGRFRDHWNKGACKQSRATQAGQNFCRIYTGAQGGAGPLSRDQTLSEWSLLAPRTCISPLFAISMSPRALYTALLGPHTDVNGKSTDNERHSRTRQSLAEGCARTRKGDLS</sequence>
<evidence type="ECO:0000256" key="3">
    <source>
        <dbReference type="ARBA" id="ARBA00022801"/>
    </source>
</evidence>
<dbReference type="PROSITE" id="PS50600">
    <property type="entry name" value="ULP_PROTEASE"/>
    <property type="match status" value="1"/>
</dbReference>
<dbReference type="GO" id="GO:0006508">
    <property type="term" value="P:proteolysis"/>
    <property type="evidence" value="ECO:0007669"/>
    <property type="project" value="UniProtKB-KW"/>
</dbReference>
<protein>
    <recommendedName>
        <fullName evidence="5">Ubiquitin-like protease family profile domain-containing protein</fullName>
    </recommendedName>
</protein>
<name>A0AAD6YGN4_9AGAR</name>
<dbReference type="SUPFAM" id="SSF54001">
    <property type="entry name" value="Cysteine proteinases"/>
    <property type="match status" value="1"/>
</dbReference>
<comment type="caution">
    <text evidence="6">The sequence shown here is derived from an EMBL/GenBank/DDBJ whole genome shotgun (WGS) entry which is preliminary data.</text>
</comment>
<evidence type="ECO:0000259" key="5">
    <source>
        <dbReference type="PROSITE" id="PS50600"/>
    </source>
</evidence>
<dbReference type="Proteomes" id="UP001219525">
    <property type="component" value="Unassembled WGS sequence"/>
</dbReference>
<proteinExistence type="inferred from homology"/>
<evidence type="ECO:0000313" key="6">
    <source>
        <dbReference type="EMBL" id="KAJ7216059.1"/>
    </source>
</evidence>
<evidence type="ECO:0000256" key="1">
    <source>
        <dbReference type="ARBA" id="ARBA00005234"/>
    </source>
</evidence>
<dbReference type="EMBL" id="JARJCW010000016">
    <property type="protein sequence ID" value="KAJ7216059.1"/>
    <property type="molecule type" value="Genomic_DNA"/>
</dbReference>
<dbReference type="GO" id="GO:0019783">
    <property type="term" value="F:ubiquitin-like protein peptidase activity"/>
    <property type="evidence" value="ECO:0007669"/>
    <property type="project" value="UniProtKB-ARBA"/>
</dbReference>
<keyword evidence="3" id="KW-0378">Hydrolase</keyword>
<evidence type="ECO:0000313" key="7">
    <source>
        <dbReference type="Proteomes" id="UP001219525"/>
    </source>
</evidence>
<comment type="similarity">
    <text evidence="1">Belongs to the peptidase C48 family.</text>
</comment>
<feature type="region of interest" description="Disordered" evidence="4">
    <location>
        <begin position="462"/>
        <end position="535"/>
    </location>
</feature>
<keyword evidence="2" id="KW-0645">Protease</keyword>
<evidence type="ECO:0000256" key="4">
    <source>
        <dbReference type="SAM" id="MobiDB-lite"/>
    </source>
</evidence>
<keyword evidence="7" id="KW-1185">Reference proteome</keyword>
<feature type="compositionally biased region" description="Polar residues" evidence="4">
    <location>
        <begin position="498"/>
        <end position="513"/>
    </location>
</feature>
<dbReference type="AlphaFoldDB" id="A0AAD6YGN4"/>
<accession>A0AAD6YGN4</accession>
<gene>
    <name evidence="6" type="ORF">GGX14DRAFT_391721</name>
</gene>
<dbReference type="GO" id="GO:0008234">
    <property type="term" value="F:cysteine-type peptidase activity"/>
    <property type="evidence" value="ECO:0007669"/>
    <property type="project" value="InterPro"/>
</dbReference>
<evidence type="ECO:0000256" key="2">
    <source>
        <dbReference type="ARBA" id="ARBA00022670"/>
    </source>
</evidence>
<organism evidence="6 7">
    <name type="scientific">Mycena pura</name>
    <dbReference type="NCBI Taxonomy" id="153505"/>
    <lineage>
        <taxon>Eukaryota</taxon>
        <taxon>Fungi</taxon>
        <taxon>Dikarya</taxon>
        <taxon>Basidiomycota</taxon>
        <taxon>Agaricomycotina</taxon>
        <taxon>Agaricomycetes</taxon>
        <taxon>Agaricomycetidae</taxon>
        <taxon>Agaricales</taxon>
        <taxon>Marasmiineae</taxon>
        <taxon>Mycenaceae</taxon>
        <taxon>Mycena</taxon>
    </lineage>
</organism>
<dbReference type="InterPro" id="IPR038765">
    <property type="entry name" value="Papain-like_cys_pep_sf"/>
</dbReference>
<feature type="region of interest" description="Disordered" evidence="4">
    <location>
        <begin position="706"/>
        <end position="737"/>
    </location>
</feature>